<keyword evidence="3" id="KW-1185">Reference proteome</keyword>
<dbReference type="eggNOG" id="COG0330">
    <property type="taxonomic scope" value="Bacteria"/>
</dbReference>
<sequence>MLGIRIVKQNCQGLVETLGKYTRTVDAGLHFYIPIIQRIETVNLAMHPLKLAQYSVITKDNADIEASVTLNYHVTDSQKFTYENTDSVESMAQLVRGHLRDIIGRMDLNEALGSTSKINAELASAIGDLTNIYGINVDRVNIDELTPSTEIQRAMDKQLTADRERIATIAQAEGSARNIQLTTDANNKALIETAQAKAQATKTQADAEYYRIMKIQEALNSVDSNYFRDQSLNVFKELANSNTNLVVLNKDEITELGNVPVINKMIEQQNNK</sequence>
<dbReference type="PANTHER" id="PTHR43327">
    <property type="entry name" value="STOMATIN-LIKE PROTEIN 2, MITOCHONDRIAL"/>
    <property type="match status" value="1"/>
</dbReference>
<dbReference type="PRINTS" id="PR00721">
    <property type="entry name" value="STOMATIN"/>
</dbReference>
<dbReference type="SUPFAM" id="SSF117892">
    <property type="entry name" value="Band 7/SPFH domain"/>
    <property type="match status" value="1"/>
</dbReference>
<evidence type="ECO:0000313" key="3">
    <source>
        <dbReference type="Proteomes" id="UP000051054"/>
    </source>
</evidence>
<keyword evidence="2" id="KW-0645">Protease</keyword>
<dbReference type="OrthoDB" id="9809197at2"/>
<proteinExistence type="predicted"/>
<dbReference type="InterPro" id="IPR001107">
    <property type="entry name" value="Band_7"/>
</dbReference>
<feature type="domain" description="Band 7" evidence="1">
    <location>
        <begin position="2"/>
        <end position="159"/>
    </location>
</feature>
<dbReference type="RefSeq" id="WP_025022996.1">
    <property type="nucleotide sequence ID" value="NZ_AZGD01000106.1"/>
</dbReference>
<dbReference type="Pfam" id="PF01145">
    <property type="entry name" value="Band_7"/>
    <property type="match status" value="1"/>
</dbReference>
<organism evidence="2 3">
    <name type="scientific">Ligilactobacillus hayakitensis DSM 18933 = JCM 14209</name>
    <dbReference type="NCBI Taxonomy" id="1423755"/>
    <lineage>
        <taxon>Bacteria</taxon>
        <taxon>Bacillati</taxon>
        <taxon>Bacillota</taxon>
        <taxon>Bacilli</taxon>
        <taxon>Lactobacillales</taxon>
        <taxon>Lactobacillaceae</taxon>
        <taxon>Ligilactobacillus</taxon>
    </lineage>
</organism>
<dbReference type="AlphaFoldDB" id="A0A0R1WIJ4"/>
<dbReference type="Gene3D" id="3.30.479.30">
    <property type="entry name" value="Band 7 domain"/>
    <property type="match status" value="1"/>
</dbReference>
<dbReference type="PATRIC" id="fig|1423755.3.peg.1242"/>
<dbReference type="InterPro" id="IPR036013">
    <property type="entry name" value="Band_7/SPFH_dom_sf"/>
</dbReference>
<protein>
    <submittedName>
        <fullName evidence="2">Stomatin prohibitin-family membrane protease subunit ybbk</fullName>
    </submittedName>
</protein>
<dbReference type="GO" id="GO:0016020">
    <property type="term" value="C:membrane"/>
    <property type="evidence" value="ECO:0007669"/>
    <property type="project" value="InterPro"/>
</dbReference>
<dbReference type="GO" id="GO:0008233">
    <property type="term" value="F:peptidase activity"/>
    <property type="evidence" value="ECO:0007669"/>
    <property type="project" value="UniProtKB-KW"/>
</dbReference>
<dbReference type="SMART" id="SM00244">
    <property type="entry name" value="PHB"/>
    <property type="match status" value="1"/>
</dbReference>
<reference evidence="2 3" key="1">
    <citation type="journal article" date="2015" name="Genome Announc.">
        <title>Expanding the biotechnology potential of lactobacilli through comparative genomics of 213 strains and associated genera.</title>
        <authorList>
            <person name="Sun Z."/>
            <person name="Harris H.M."/>
            <person name="McCann A."/>
            <person name="Guo C."/>
            <person name="Argimon S."/>
            <person name="Zhang W."/>
            <person name="Yang X."/>
            <person name="Jeffery I.B."/>
            <person name="Cooney J.C."/>
            <person name="Kagawa T.F."/>
            <person name="Liu W."/>
            <person name="Song Y."/>
            <person name="Salvetti E."/>
            <person name="Wrobel A."/>
            <person name="Rasinkangas P."/>
            <person name="Parkhill J."/>
            <person name="Rea M.C."/>
            <person name="O'Sullivan O."/>
            <person name="Ritari J."/>
            <person name="Douillard F.P."/>
            <person name="Paul Ross R."/>
            <person name="Yang R."/>
            <person name="Briner A.E."/>
            <person name="Felis G.E."/>
            <person name="de Vos W.M."/>
            <person name="Barrangou R."/>
            <person name="Klaenhammer T.R."/>
            <person name="Caufield P.W."/>
            <person name="Cui Y."/>
            <person name="Zhang H."/>
            <person name="O'Toole P.W."/>
        </authorList>
    </citation>
    <scope>NUCLEOTIDE SEQUENCE [LARGE SCALE GENOMIC DNA]</scope>
    <source>
        <strain evidence="2 3">DSM 18933</strain>
    </source>
</reference>
<dbReference type="GO" id="GO:0006508">
    <property type="term" value="P:proteolysis"/>
    <property type="evidence" value="ECO:0007669"/>
    <property type="project" value="UniProtKB-KW"/>
</dbReference>
<evidence type="ECO:0000259" key="1">
    <source>
        <dbReference type="SMART" id="SM00244"/>
    </source>
</evidence>
<dbReference type="EMBL" id="AZGD01000106">
    <property type="protein sequence ID" value="KRM17405.1"/>
    <property type="molecule type" value="Genomic_DNA"/>
</dbReference>
<keyword evidence="2" id="KW-0378">Hydrolase</keyword>
<gene>
    <name evidence="2" type="ORF">FC40_GL001177</name>
</gene>
<evidence type="ECO:0000313" key="2">
    <source>
        <dbReference type="EMBL" id="KRM17405.1"/>
    </source>
</evidence>
<dbReference type="PANTHER" id="PTHR43327:SF10">
    <property type="entry name" value="STOMATIN-LIKE PROTEIN 2, MITOCHONDRIAL"/>
    <property type="match status" value="1"/>
</dbReference>
<dbReference type="InterPro" id="IPR050710">
    <property type="entry name" value="Band7/mec-2_domain"/>
</dbReference>
<dbReference type="CDD" id="cd08829">
    <property type="entry name" value="SPFH_paraslipin"/>
    <property type="match status" value="1"/>
</dbReference>
<comment type="caution">
    <text evidence="2">The sequence shown here is derived from an EMBL/GenBank/DDBJ whole genome shotgun (WGS) entry which is preliminary data.</text>
</comment>
<accession>A0A0R1WIJ4</accession>
<name>A0A0R1WIJ4_9LACO</name>
<dbReference type="InterPro" id="IPR001972">
    <property type="entry name" value="Stomatin_HflK_fam"/>
</dbReference>
<dbReference type="STRING" id="1423755.FC40_GL001177"/>
<dbReference type="Proteomes" id="UP000051054">
    <property type="component" value="Unassembled WGS sequence"/>
</dbReference>